<gene>
    <name evidence="1" type="ORF">MNBD_GAMMA21-257</name>
</gene>
<name>A0A3B1B6H5_9ZZZZ</name>
<proteinExistence type="predicted"/>
<accession>A0A3B1B6H5</accession>
<organism evidence="1">
    <name type="scientific">hydrothermal vent metagenome</name>
    <dbReference type="NCBI Taxonomy" id="652676"/>
    <lineage>
        <taxon>unclassified sequences</taxon>
        <taxon>metagenomes</taxon>
        <taxon>ecological metagenomes</taxon>
    </lineage>
</organism>
<reference evidence="1" key="1">
    <citation type="submission" date="2018-06" db="EMBL/GenBank/DDBJ databases">
        <authorList>
            <person name="Zhirakovskaya E."/>
        </authorList>
    </citation>
    <scope>NUCLEOTIDE SEQUENCE</scope>
</reference>
<dbReference type="EMBL" id="UOFR01000078">
    <property type="protein sequence ID" value="VAX00697.1"/>
    <property type="molecule type" value="Genomic_DNA"/>
</dbReference>
<protein>
    <submittedName>
        <fullName evidence="1">Uncharacterized protein</fullName>
    </submittedName>
</protein>
<dbReference type="AlphaFoldDB" id="A0A3B1B6H5"/>
<evidence type="ECO:0000313" key="1">
    <source>
        <dbReference type="EMBL" id="VAX00697.1"/>
    </source>
</evidence>
<sequence length="91" mass="10447">MDIYNANIEVHRGGAKFRHHAERYFYLKKTGWFLHTRGEVVLGEGLELTDGIAGPFRSRAAAKFFLLKLIYEEHPELFYKNDEALLSSSGT</sequence>